<protein>
    <submittedName>
        <fullName evidence="2">Uncharacterized protein</fullName>
    </submittedName>
</protein>
<keyword evidence="1" id="KW-0472">Membrane</keyword>
<proteinExistence type="predicted"/>
<evidence type="ECO:0000313" key="2">
    <source>
        <dbReference type="EMBL" id="PQP78938.1"/>
    </source>
</evidence>
<sequence>MDFQQTMINIFESKIFASFLSFLCGICIYRFYLYIKELQTKYEYSDELREIVNNYILNGELKTKEFARLFHHMCQMANYMGIYRQDVQRMMREVQENGKLDFLDVEPNEKENDTPKEFNKEPLYKSPYNLISDDVKVNQIIYKGKEKNDK</sequence>
<reference evidence="2 3" key="1">
    <citation type="submission" date="2018-02" db="EMBL/GenBank/DDBJ databases">
        <title>Metagenomics reveals mixed infection of spiroplasma and phytoplasma in chicory.</title>
        <authorList>
            <person name="Polano C."/>
            <person name="Moruzzi S."/>
            <person name="Ermacora P."/>
            <person name="Ferrini F."/>
            <person name="Martini M."/>
            <person name="Firrao G."/>
        </authorList>
    </citation>
    <scope>NUCLEOTIDE SEQUENCE [LARGE SCALE GENOMIC DNA]</scope>
    <source>
        <strain evidence="2 3">ChiP</strain>
    </source>
</reference>
<evidence type="ECO:0000256" key="1">
    <source>
        <dbReference type="SAM" id="Phobius"/>
    </source>
</evidence>
<organism evidence="2 3">
    <name type="scientific">Candidatus Phytoplasma phoenicium</name>
    <dbReference type="NCBI Taxonomy" id="198422"/>
    <lineage>
        <taxon>Bacteria</taxon>
        <taxon>Bacillati</taxon>
        <taxon>Mycoplasmatota</taxon>
        <taxon>Mollicutes</taxon>
        <taxon>Acholeplasmatales</taxon>
        <taxon>Acholeplasmataceae</taxon>
        <taxon>Candidatus Phytoplasma</taxon>
        <taxon>16SrIX (Pigeon pea witches'-broom group)</taxon>
    </lineage>
</organism>
<evidence type="ECO:0000313" key="3">
    <source>
        <dbReference type="Proteomes" id="UP000238672"/>
    </source>
</evidence>
<keyword evidence="1" id="KW-0812">Transmembrane</keyword>
<dbReference type="AlphaFoldDB" id="A0A2S8NSG6"/>
<accession>A0A2S8NSG6</accession>
<dbReference type="EMBL" id="PUUG01000129">
    <property type="protein sequence ID" value="PQP78938.1"/>
    <property type="molecule type" value="Genomic_DNA"/>
</dbReference>
<dbReference type="Proteomes" id="UP000238672">
    <property type="component" value="Unassembled WGS sequence"/>
</dbReference>
<name>A0A2S8NSG6_9MOLU</name>
<keyword evidence="3" id="KW-1185">Reference proteome</keyword>
<comment type="caution">
    <text evidence="2">The sequence shown here is derived from an EMBL/GenBank/DDBJ whole genome shotgun (WGS) entry which is preliminary data.</text>
</comment>
<feature type="transmembrane region" description="Helical" evidence="1">
    <location>
        <begin position="15"/>
        <end position="35"/>
    </location>
</feature>
<gene>
    <name evidence="2" type="ORF">C6B37_02870</name>
</gene>
<keyword evidence="1" id="KW-1133">Transmembrane helix</keyword>